<name>A0A5B8USB8_9SPHI</name>
<sequence>MEQENNKTEWLHLRLTSDEKSKIEKAYKKTTCRKLSDYARKILLGKPLIATYRDQSLDDLMAELIKLRGELNAIGNNFNQVVRKLHLHNQTGQLQSWVMRYEADNERLIQSVQNIEQHINKMADSWLR</sequence>
<evidence type="ECO:0000256" key="1">
    <source>
        <dbReference type="SAM" id="Coils"/>
    </source>
</evidence>
<proteinExistence type="predicted"/>
<dbReference type="KEGG" id="mgin:FRZ54_05000"/>
<feature type="coiled-coil region" evidence="1">
    <location>
        <begin position="57"/>
        <end position="118"/>
    </location>
</feature>
<dbReference type="RefSeq" id="WP_147030547.1">
    <property type="nucleotide sequence ID" value="NZ_CP042436.1"/>
</dbReference>
<gene>
    <name evidence="2" type="ORF">FRZ54_05000</name>
</gene>
<dbReference type="Pfam" id="PF19514">
    <property type="entry name" value="MobC_2"/>
    <property type="match status" value="1"/>
</dbReference>
<evidence type="ECO:0000313" key="2">
    <source>
        <dbReference type="EMBL" id="QEC61970.1"/>
    </source>
</evidence>
<dbReference type="InterPro" id="IPR045788">
    <property type="entry name" value="MobC_2"/>
</dbReference>
<dbReference type="AlphaFoldDB" id="A0A5B8USB8"/>
<reference evidence="2 3" key="1">
    <citation type="journal article" date="2017" name="Curr. Microbiol.">
        <title>Mucilaginibacter ginsenosidivorans sp. nov., Isolated from Soil of Ginseng Field.</title>
        <authorList>
            <person name="Kim M.M."/>
            <person name="Siddiqi M.Z."/>
            <person name="Im W.T."/>
        </authorList>
    </citation>
    <scope>NUCLEOTIDE SEQUENCE [LARGE SCALE GENOMIC DNA]</scope>
    <source>
        <strain evidence="2 3">Gsoil 3017</strain>
    </source>
</reference>
<evidence type="ECO:0000313" key="3">
    <source>
        <dbReference type="Proteomes" id="UP000321479"/>
    </source>
</evidence>
<dbReference type="EMBL" id="CP042436">
    <property type="protein sequence ID" value="QEC61970.1"/>
    <property type="molecule type" value="Genomic_DNA"/>
</dbReference>
<keyword evidence="1" id="KW-0175">Coiled coil</keyword>
<protein>
    <submittedName>
        <fullName evidence="2">MobC family plasmid mobilization relaxosome protein</fullName>
    </submittedName>
</protein>
<dbReference type="Proteomes" id="UP000321479">
    <property type="component" value="Chromosome"/>
</dbReference>
<dbReference type="OrthoDB" id="950459at2"/>
<keyword evidence="3" id="KW-1185">Reference proteome</keyword>
<accession>A0A5B8USB8</accession>
<organism evidence="2 3">
    <name type="scientific">Mucilaginibacter ginsenosidivorans</name>
    <dbReference type="NCBI Taxonomy" id="398053"/>
    <lineage>
        <taxon>Bacteria</taxon>
        <taxon>Pseudomonadati</taxon>
        <taxon>Bacteroidota</taxon>
        <taxon>Sphingobacteriia</taxon>
        <taxon>Sphingobacteriales</taxon>
        <taxon>Sphingobacteriaceae</taxon>
        <taxon>Mucilaginibacter</taxon>
    </lineage>
</organism>